<dbReference type="InterPro" id="IPR027817">
    <property type="entry name" value="Costars_dom"/>
</dbReference>
<keyword evidence="10" id="KW-0804">Transcription</keyword>
<dbReference type="GO" id="GO:0045944">
    <property type="term" value="P:positive regulation of transcription by RNA polymerase II"/>
    <property type="evidence" value="ECO:0007669"/>
    <property type="project" value="TreeGrafter"/>
</dbReference>
<evidence type="ECO:0000259" key="19">
    <source>
        <dbReference type="SMART" id="SM01283"/>
    </source>
</evidence>
<keyword evidence="6" id="KW-0653">Protein transport</keyword>
<evidence type="ECO:0000256" key="7">
    <source>
        <dbReference type="ARBA" id="ARBA00023010"/>
    </source>
</evidence>
<dbReference type="GO" id="GO:0003779">
    <property type="term" value="F:actin binding"/>
    <property type="evidence" value="ECO:0007669"/>
    <property type="project" value="UniProtKB-KW"/>
</dbReference>
<keyword evidence="7" id="KW-0811">Translocation</keyword>
<feature type="signal peptide" evidence="18">
    <location>
        <begin position="1"/>
        <end position="19"/>
    </location>
</feature>
<evidence type="ECO:0000256" key="8">
    <source>
        <dbReference type="ARBA" id="ARBA00023015"/>
    </source>
</evidence>
<evidence type="ECO:0000256" key="5">
    <source>
        <dbReference type="ARBA" id="ARBA00022553"/>
    </source>
</evidence>
<dbReference type="Gene3D" id="1.10.10.1540">
    <property type="entry name" value="Costar domain"/>
    <property type="match status" value="1"/>
</dbReference>
<dbReference type="Proteomes" id="UP000694620">
    <property type="component" value="Chromosome 3"/>
</dbReference>
<organism evidence="20 21">
    <name type="scientific">Erpetoichthys calabaricus</name>
    <name type="common">Rope fish</name>
    <name type="synonym">Calamoichthys calabaricus</name>
    <dbReference type="NCBI Taxonomy" id="27687"/>
    <lineage>
        <taxon>Eukaryota</taxon>
        <taxon>Metazoa</taxon>
        <taxon>Chordata</taxon>
        <taxon>Craniata</taxon>
        <taxon>Vertebrata</taxon>
        <taxon>Euteleostomi</taxon>
        <taxon>Actinopterygii</taxon>
        <taxon>Polypteriformes</taxon>
        <taxon>Polypteridae</taxon>
        <taxon>Erpetoichthys</taxon>
    </lineage>
</organism>
<dbReference type="GeneTree" id="ENSGT00940000165475"/>
<dbReference type="GO" id="GO:0035025">
    <property type="term" value="P:positive regulation of Rho protein signal transduction"/>
    <property type="evidence" value="ECO:0007669"/>
    <property type="project" value="InterPro"/>
</dbReference>
<evidence type="ECO:0000256" key="11">
    <source>
        <dbReference type="ARBA" id="ARBA00023203"/>
    </source>
</evidence>
<evidence type="ECO:0000256" key="16">
    <source>
        <dbReference type="ARBA" id="ARBA00076363"/>
    </source>
</evidence>
<dbReference type="AlphaFoldDB" id="A0A8C4RKZ6"/>
<proteinExistence type="predicted"/>
<reference evidence="20" key="2">
    <citation type="submission" date="2025-08" db="UniProtKB">
        <authorList>
            <consortium name="Ensembl"/>
        </authorList>
    </citation>
    <scope>IDENTIFICATION</scope>
</reference>
<dbReference type="Pfam" id="PF14705">
    <property type="entry name" value="Costars"/>
    <property type="match status" value="1"/>
</dbReference>
<dbReference type="SMART" id="SM01283">
    <property type="entry name" value="Costars"/>
    <property type="match status" value="1"/>
</dbReference>
<keyword evidence="3" id="KW-0813">Transport</keyword>
<reference evidence="20" key="3">
    <citation type="submission" date="2025-09" db="UniProtKB">
        <authorList>
            <consortium name="Ensembl"/>
        </authorList>
    </citation>
    <scope>IDENTIFICATION</scope>
</reference>
<evidence type="ECO:0000256" key="17">
    <source>
        <dbReference type="SAM" id="MobiDB-lite"/>
    </source>
</evidence>
<feature type="region of interest" description="Disordered" evidence="17">
    <location>
        <begin position="46"/>
        <end position="68"/>
    </location>
</feature>
<dbReference type="GO" id="GO:0015031">
    <property type="term" value="P:protein transport"/>
    <property type="evidence" value="ECO:0007669"/>
    <property type="project" value="UniProtKB-KW"/>
</dbReference>
<feature type="chain" id="PRO_5034065275" description="Actin-binding Rho-activating protein" evidence="18">
    <location>
        <begin position="20"/>
        <end position="146"/>
    </location>
</feature>
<comment type="subunit">
    <text evidence="14">Binds F-actin and ABLIM1, ABLIM2 and ABLIM3. Interaction with ABLIM2 and ABLIM3 enhances activity.</text>
</comment>
<keyword evidence="4" id="KW-0963">Cytoplasm</keyword>
<evidence type="ECO:0000256" key="6">
    <source>
        <dbReference type="ARBA" id="ARBA00022927"/>
    </source>
</evidence>
<feature type="domain" description="Costars" evidence="19">
    <location>
        <begin position="69"/>
        <end position="145"/>
    </location>
</feature>
<evidence type="ECO:0000256" key="9">
    <source>
        <dbReference type="ARBA" id="ARBA00023159"/>
    </source>
</evidence>
<evidence type="ECO:0000256" key="14">
    <source>
        <dbReference type="ARBA" id="ARBA00063019"/>
    </source>
</evidence>
<comment type="subcellular location">
    <subcellularLocation>
        <location evidence="2">Cytoplasm</location>
        <location evidence="2">Cytoskeleton</location>
    </subcellularLocation>
    <subcellularLocation>
        <location evidence="1">Cytoplasm</location>
        <location evidence="1">Myofibril</location>
        <location evidence="1">Sarcomere</location>
    </subcellularLocation>
</comment>
<keyword evidence="5" id="KW-0597">Phosphoprotein</keyword>
<dbReference type="InterPro" id="IPR038095">
    <property type="entry name" value="Costars_sf"/>
</dbReference>
<comment type="function">
    <text evidence="13">Acts as an activator of serum response factor (SRF)-dependent transcription possibly by inducing nuclear translocation of MKL1 or MKL2 and through a mechanism requiring Rho-actin signaling.</text>
</comment>
<evidence type="ECO:0000256" key="15">
    <source>
        <dbReference type="ARBA" id="ARBA00073502"/>
    </source>
</evidence>
<evidence type="ECO:0000256" key="3">
    <source>
        <dbReference type="ARBA" id="ARBA00022448"/>
    </source>
</evidence>
<dbReference type="GO" id="GO:0005856">
    <property type="term" value="C:cytoskeleton"/>
    <property type="evidence" value="ECO:0007669"/>
    <property type="project" value="UniProtKB-SubCell"/>
</dbReference>
<name>A0A8C4RKZ6_ERPCA</name>
<evidence type="ECO:0000256" key="13">
    <source>
        <dbReference type="ARBA" id="ARBA00059783"/>
    </source>
</evidence>
<dbReference type="GO" id="GO:0030017">
    <property type="term" value="C:sarcomere"/>
    <property type="evidence" value="ECO:0007669"/>
    <property type="project" value="UniProtKB-SubCell"/>
</dbReference>
<dbReference type="Ensembl" id="ENSECRT00000003734.1">
    <property type="protein sequence ID" value="ENSECRP00000003673.1"/>
    <property type="gene ID" value="ENSECRG00000002519.1"/>
</dbReference>
<keyword evidence="12" id="KW-0206">Cytoskeleton</keyword>
<sequence length="146" mass="16980">MDLMSCWLFLVLPLKQSWQKWVNDRAAYQEHNPFSNNRAMTVQFKKEEEGYGKPREGSETERRGMEAHTHVGKEVEELCQIIASIGETGEDGKIKVTFGKLFEKYVNISNKLVGVLMRARKHGRIAFEGEMLWQRRDDHVVITLLQ</sequence>
<evidence type="ECO:0000256" key="10">
    <source>
        <dbReference type="ARBA" id="ARBA00023163"/>
    </source>
</evidence>
<keyword evidence="9" id="KW-0010">Activator</keyword>
<evidence type="ECO:0000313" key="21">
    <source>
        <dbReference type="Proteomes" id="UP000694620"/>
    </source>
</evidence>
<dbReference type="PANTHER" id="PTHR22739:SF22">
    <property type="entry name" value="COSTARS DOMAIN-CONTAINING PROTEIN"/>
    <property type="match status" value="1"/>
</dbReference>
<dbReference type="InterPro" id="IPR026111">
    <property type="entry name" value="Abra"/>
</dbReference>
<keyword evidence="21" id="KW-1185">Reference proteome</keyword>
<protein>
    <recommendedName>
        <fullName evidence="15">Actin-binding Rho-activating protein</fullName>
    </recommendedName>
    <alternativeName>
        <fullName evidence="16">Striated muscle activator of Rho-dependent signaling</fullName>
    </alternativeName>
</protein>
<evidence type="ECO:0000256" key="2">
    <source>
        <dbReference type="ARBA" id="ARBA00004245"/>
    </source>
</evidence>
<evidence type="ECO:0000313" key="20">
    <source>
        <dbReference type="Ensembl" id="ENSECRP00000003673.1"/>
    </source>
</evidence>
<dbReference type="FunFam" id="1.10.10.1540:FF:000001">
    <property type="entry name" value="Actin-binding Rho-activating protein a"/>
    <property type="match status" value="1"/>
</dbReference>
<evidence type="ECO:0000256" key="18">
    <source>
        <dbReference type="SAM" id="SignalP"/>
    </source>
</evidence>
<keyword evidence="11" id="KW-0009">Actin-binding</keyword>
<evidence type="ECO:0000256" key="4">
    <source>
        <dbReference type="ARBA" id="ARBA00022490"/>
    </source>
</evidence>
<evidence type="ECO:0000256" key="1">
    <source>
        <dbReference type="ARBA" id="ARBA00004204"/>
    </source>
</evidence>
<keyword evidence="18" id="KW-0732">Signal</keyword>
<evidence type="ECO:0000256" key="12">
    <source>
        <dbReference type="ARBA" id="ARBA00023212"/>
    </source>
</evidence>
<reference evidence="20" key="1">
    <citation type="submission" date="2021-06" db="EMBL/GenBank/DDBJ databases">
        <authorList>
            <consortium name="Wellcome Sanger Institute Data Sharing"/>
        </authorList>
    </citation>
    <scope>NUCLEOTIDE SEQUENCE [LARGE SCALE GENOMIC DNA]</scope>
</reference>
<keyword evidence="8" id="KW-0805">Transcription regulation</keyword>
<accession>A0A8C4RKZ6</accession>
<dbReference type="PANTHER" id="PTHR22739">
    <property type="entry name" value="STRIATED MUSCLE ACTIVATOR OF RHO-DEPENDENT SIGNALING-RELATED"/>
    <property type="match status" value="1"/>
</dbReference>